<dbReference type="OrthoDB" id="9801517at2"/>
<dbReference type="InterPro" id="IPR002864">
    <property type="entry name" value="Acyl-ACP_thioesterase_NHD"/>
</dbReference>
<dbReference type="STRING" id="346185.AAY42_02600"/>
<dbReference type="Pfam" id="PF01643">
    <property type="entry name" value="Acyl-ACP_TE"/>
    <property type="match status" value="1"/>
</dbReference>
<dbReference type="InterPro" id="IPR050563">
    <property type="entry name" value="4-hydroxybenzoyl-CoA_TE"/>
</dbReference>
<gene>
    <name evidence="4" type="ORF">AAY42_02600</name>
</gene>
<dbReference type="Proteomes" id="UP000050827">
    <property type="component" value="Unassembled WGS sequence"/>
</dbReference>
<evidence type="ECO:0000256" key="1">
    <source>
        <dbReference type="ARBA" id="ARBA00005953"/>
    </source>
</evidence>
<evidence type="ECO:0000313" key="4">
    <source>
        <dbReference type="EMBL" id="KQC28909.1"/>
    </source>
</evidence>
<evidence type="ECO:0000256" key="2">
    <source>
        <dbReference type="ARBA" id="ARBA00022801"/>
    </source>
</evidence>
<dbReference type="GO" id="GO:0006633">
    <property type="term" value="P:fatty acid biosynthetic process"/>
    <property type="evidence" value="ECO:0007669"/>
    <property type="project" value="InterPro"/>
</dbReference>
<proteinExistence type="inferred from homology"/>
<dbReference type="CDD" id="cd00586">
    <property type="entry name" value="4HBT"/>
    <property type="match status" value="1"/>
</dbReference>
<keyword evidence="5" id="KW-1185">Reference proteome</keyword>
<evidence type="ECO:0000313" key="5">
    <source>
        <dbReference type="Proteomes" id="UP000050827"/>
    </source>
</evidence>
<protein>
    <submittedName>
        <fullName evidence="4">Thioesterase</fullName>
    </submittedName>
</protein>
<organism evidence="4 5">
    <name type="scientific">Flagellimonas eckloniae</name>
    <dbReference type="NCBI Taxonomy" id="346185"/>
    <lineage>
        <taxon>Bacteria</taxon>
        <taxon>Pseudomonadati</taxon>
        <taxon>Bacteroidota</taxon>
        <taxon>Flavobacteriia</taxon>
        <taxon>Flavobacteriales</taxon>
        <taxon>Flavobacteriaceae</taxon>
        <taxon>Flagellimonas</taxon>
    </lineage>
</organism>
<sequence length="131" mass="15321">MNSYKEVFEVVQSDLDDLDHVNNIRYIEWIQQVSKNHWFKATDINIRNNCIWVVRNHNITYKKAAKLNDQIEVSTYIKNTKGALSTRVVEVKNNKTGKLLVKASTEWCLLDAKTLRPKRVPDSIQNLFSRT</sequence>
<dbReference type="GO" id="GO:0047617">
    <property type="term" value="F:fatty acyl-CoA hydrolase activity"/>
    <property type="evidence" value="ECO:0007669"/>
    <property type="project" value="TreeGrafter"/>
</dbReference>
<dbReference type="AlphaFoldDB" id="A0A0Q0WU17"/>
<accession>A0A0Q0WU17</accession>
<feature type="domain" description="Acyl-ACP thioesterase N-terminal hotdog" evidence="3">
    <location>
        <begin position="2"/>
        <end position="126"/>
    </location>
</feature>
<comment type="caution">
    <text evidence="4">The sequence shown here is derived from an EMBL/GenBank/DDBJ whole genome shotgun (WGS) entry which is preliminary data.</text>
</comment>
<dbReference type="Gene3D" id="3.10.129.10">
    <property type="entry name" value="Hotdog Thioesterase"/>
    <property type="match status" value="1"/>
</dbReference>
<dbReference type="RefSeq" id="WP_055392451.1">
    <property type="nucleotide sequence ID" value="NZ_LCTZ01000002.1"/>
</dbReference>
<dbReference type="EMBL" id="LCTZ01000002">
    <property type="protein sequence ID" value="KQC28909.1"/>
    <property type="molecule type" value="Genomic_DNA"/>
</dbReference>
<dbReference type="PANTHER" id="PTHR31793:SF27">
    <property type="entry name" value="NOVEL THIOESTERASE SUPERFAMILY DOMAIN AND SAPOSIN A-TYPE DOMAIN CONTAINING PROTEIN (0610012H03RIK)"/>
    <property type="match status" value="1"/>
</dbReference>
<evidence type="ECO:0000259" key="3">
    <source>
        <dbReference type="Pfam" id="PF01643"/>
    </source>
</evidence>
<dbReference type="PANTHER" id="PTHR31793">
    <property type="entry name" value="4-HYDROXYBENZOYL-COA THIOESTERASE FAMILY MEMBER"/>
    <property type="match status" value="1"/>
</dbReference>
<reference evidence="4 5" key="1">
    <citation type="submission" date="2015-04" db="EMBL/GenBank/DDBJ databases">
        <title>Complete genome of flavobacterium.</title>
        <authorList>
            <person name="Kwon Y.M."/>
            <person name="Kim S.-J."/>
        </authorList>
    </citation>
    <scope>NUCLEOTIDE SEQUENCE [LARGE SCALE GENOMIC DNA]</scope>
    <source>
        <strain evidence="4 5">DK169</strain>
    </source>
</reference>
<dbReference type="InterPro" id="IPR029069">
    <property type="entry name" value="HotDog_dom_sf"/>
</dbReference>
<name>A0A0Q0WU17_9FLAO</name>
<keyword evidence="2" id="KW-0378">Hydrolase</keyword>
<dbReference type="SUPFAM" id="SSF54637">
    <property type="entry name" value="Thioesterase/thiol ester dehydrase-isomerase"/>
    <property type="match status" value="1"/>
</dbReference>
<comment type="similarity">
    <text evidence="1">Belongs to the 4-hydroxybenzoyl-CoA thioesterase family.</text>
</comment>